<reference evidence="3" key="1">
    <citation type="submission" date="2010-12" db="EMBL/GenBank/DDBJ databases">
        <title>Complete sequence of Variovorax paradoxus EPS.</title>
        <authorList>
            <consortium name="US DOE Joint Genome Institute"/>
            <person name="Lucas S."/>
            <person name="Copeland A."/>
            <person name="Lapidus A."/>
            <person name="Cheng J.-F."/>
            <person name="Goodwin L."/>
            <person name="Pitluck S."/>
            <person name="Teshima H."/>
            <person name="Detter J.C."/>
            <person name="Han C."/>
            <person name="Tapia R."/>
            <person name="Land M."/>
            <person name="Hauser L."/>
            <person name="Kyrpides N."/>
            <person name="Ivanova N."/>
            <person name="Ovchinnikova G."/>
            <person name="Orwin P."/>
            <person name="Han J.-I.G."/>
            <person name="Woyke T."/>
        </authorList>
    </citation>
    <scope>NUCLEOTIDE SEQUENCE [LARGE SCALE GENOMIC DNA]</scope>
    <source>
        <strain evidence="3">EPS</strain>
    </source>
</reference>
<evidence type="ECO:0000313" key="3">
    <source>
        <dbReference type="Proteomes" id="UP000008917"/>
    </source>
</evidence>
<accession>E6V3R2</accession>
<dbReference type="HOGENOM" id="CLU_140176_9_5_4"/>
<evidence type="ECO:0000313" key="2">
    <source>
        <dbReference type="EMBL" id="ADU36936.1"/>
    </source>
</evidence>
<proteinExistence type="predicted"/>
<gene>
    <name evidence="2" type="ordered locus">Varpa_2738</name>
</gene>
<sequence length="71" mass="7430">MESSKKPDAGSAGLLATAQASAYLGVPGPTLAGWRYRGIGPTYVKIGGCIRYRKADLDGYIAQNERKAVAA</sequence>
<dbReference type="RefSeq" id="WP_013541165.1">
    <property type="nucleotide sequence ID" value="NC_014931.1"/>
</dbReference>
<dbReference type="STRING" id="595537.Varpa_2738"/>
<dbReference type="InterPro" id="IPR041657">
    <property type="entry name" value="HTH_17"/>
</dbReference>
<evidence type="ECO:0000259" key="1">
    <source>
        <dbReference type="Pfam" id="PF12728"/>
    </source>
</evidence>
<dbReference type="InterPro" id="IPR009061">
    <property type="entry name" value="DNA-bd_dom_put_sf"/>
</dbReference>
<name>E6V3R2_VARPE</name>
<dbReference type="Pfam" id="PF12728">
    <property type="entry name" value="HTH_17"/>
    <property type="match status" value="1"/>
</dbReference>
<protein>
    <recommendedName>
        <fullName evidence="1">Helix-turn-helix domain-containing protein</fullName>
    </recommendedName>
</protein>
<dbReference type="KEGG" id="vpe:Varpa_2738"/>
<dbReference type="AlphaFoldDB" id="E6V3R2"/>
<dbReference type="Proteomes" id="UP000008917">
    <property type="component" value="Chromosome"/>
</dbReference>
<feature type="domain" description="Helix-turn-helix" evidence="1">
    <location>
        <begin position="15"/>
        <end position="64"/>
    </location>
</feature>
<dbReference type="EMBL" id="CP002417">
    <property type="protein sequence ID" value="ADU36936.1"/>
    <property type="molecule type" value="Genomic_DNA"/>
</dbReference>
<dbReference type="OrthoDB" id="5609458at2"/>
<organism evidence="2 3">
    <name type="scientific">Variovorax paradoxus (strain EPS)</name>
    <dbReference type="NCBI Taxonomy" id="595537"/>
    <lineage>
        <taxon>Bacteria</taxon>
        <taxon>Pseudomonadati</taxon>
        <taxon>Pseudomonadota</taxon>
        <taxon>Betaproteobacteria</taxon>
        <taxon>Burkholderiales</taxon>
        <taxon>Comamonadaceae</taxon>
        <taxon>Variovorax</taxon>
    </lineage>
</organism>
<dbReference type="SUPFAM" id="SSF46955">
    <property type="entry name" value="Putative DNA-binding domain"/>
    <property type="match status" value="1"/>
</dbReference>
<reference evidence="2 3" key="2">
    <citation type="journal article" date="2013" name="Genome Announc.">
        <title>Genome of the Root-Associated Plant Growth-Promoting Bacterium Variovorax paradoxus Strain EPS.</title>
        <authorList>
            <person name="Han J.I."/>
            <person name="Spain J.C."/>
            <person name="Leadbetter J.R."/>
            <person name="Ovchinnikova G."/>
            <person name="Goodwin L.A."/>
            <person name="Han C.S."/>
            <person name="Woyke T."/>
            <person name="Davenport K.W."/>
            <person name="Orwin P.M."/>
        </authorList>
    </citation>
    <scope>NUCLEOTIDE SEQUENCE [LARGE SCALE GENOMIC DNA]</scope>
    <source>
        <strain evidence="2 3">EPS</strain>
    </source>
</reference>